<reference evidence="1 2" key="1">
    <citation type="submission" date="2017-04" db="EMBL/GenBank/DDBJ databases">
        <authorList>
            <person name="Afonso C.L."/>
            <person name="Miller P.J."/>
            <person name="Scott M.A."/>
            <person name="Spackman E."/>
            <person name="Goraichik I."/>
            <person name="Dimitrov K.M."/>
            <person name="Suarez D.L."/>
            <person name="Swayne D.E."/>
        </authorList>
    </citation>
    <scope>NUCLEOTIDE SEQUENCE [LARGE SCALE GENOMIC DNA]</scope>
</reference>
<dbReference type="Pfam" id="PF12824">
    <property type="entry name" value="MRP-L20"/>
    <property type="match status" value="1"/>
</dbReference>
<dbReference type="STRING" id="1789683.A0A1X7R9F1"/>
<keyword evidence="2" id="KW-1185">Reference proteome</keyword>
<dbReference type="GO" id="GO:0003735">
    <property type="term" value="F:structural constituent of ribosome"/>
    <property type="evidence" value="ECO:0007669"/>
    <property type="project" value="TreeGrafter"/>
</dbReference>
<keyword evidence="1" id="KW-0687">Ribonucleoprotein</keyword>
<organism evidence="1 2">
    <name type="scientific">Maudiozyma saulgeensis</name>
    <dbReference type="NCBI Taxonomy" id="1789683"/>
    <lineage>
        <taxon>Eukaryota</taxon>
        <taxon>Fungi</taxon>
        <taxon>Dikarya</taxon>
        <taxon>Ascomycota</taxon>
        <taxon>Saccharomycotina</taxon>
        <taxon>Saccharomycetes</taxon>
        <taxon>Saccharomycetales</taxon>
        <taxon>Saccharomycetaceae</taxon>
        <taxon>Maudiozyma</taxon>
    </lineage>
</organism>
<dbReference type="GO" id="GO:0005762">
    <property type="term" value="C:mitochondrial large ribosomal subunit"/>
    <property type="evidence" value="ECO:0007669"/>
    <property type="project" value="TreeGrafter"/>
</dbReference>
<accession>A0A1X7R9F1</accession>
<dbReference type="AlphaFoldDB" id="A0A1X7R9F1"/>
<dbReference type="EMBL" id="FXLY01000011">
    <property type="protein sequence ID" value="SMN22293.1"/>
    <property type="molecule type" value="Genomic_DNA"/>
</dbReference>
<name>A0A1X7R9F1_9SACH</name>
<evidence type="ECO:0000313" key="2">
    <source>
        <dbReference type="Proteomes" id="UP000196158"/>
    </source>
</evidence>
<dbReference type="InterPro" id="IPR024388">
    <property type="entry name" value="Ribosomal_mL58"/>
</dbReference>
<dbReference type="PANTHER" id="PTHR28266:SF1">
    <property type="entry name" value="LARGE RIBOSOMAL SUBUNIT PROTEIN ML58"/>
    <property type="match status" value="1"/>
</dbReference>
<proteinExistence type="predicted"/>
<keyword evidence="1" id="KW-0689">Ribosomal protein</keyword>
<gene>
    <name evidence="1" type="ORF">KASA_0H00748G</name>
</gene>
<dbReference type="OrthoDB" id="6021263at2759"/>
<sequence length="203" mass="22882">MLAFKRGIHACSTKGKEAASKATSNAFKELKGVQTIYNPRTSASNYKGYLKNKTPAGMYYNPAQSATTGSINSETIPLSFLAKDDPRRSFIKQLRTQDAVESKYGPPVLVGKSTVEGKSYHLQPEQIAEIIKLRSSDPVTNTRKKLAKQFDVSPLFISLVSSAPKSRITEMNKRLNTIKSSWHKQREIARDDRKKRKQLWYRA</sequence>
<evidence type="ECO:0000313" key="1">
    <source>
        <dbReference type="EMBL" id="SMN22293.1"/>
    </source>
</evidence>
<protein>
    <submittedName>
        <fullName evidence="1">Similar to Saccharomyces cerevisiae YKR085C MRPL20 Mitochondrial ribosomal protein of the large subunit</fullName>
    </submittedName>
</protein>
<dbReference type="Proteomes" id="UP000196158">
    <property type="component" value="Unassembled WGS sequence"/>
</dbReference>
<dbReference type="PANTHER" id="PTHR28266">
    <property type="entry name" value="54S RIBOSOMAL PROTEIN L20, MITOCHONDRIAL"/>
    <property type="match status" value="1"/>
</dbReference>